<evidence type="ECO:0000256" key="2">
    <source>
        <dbReference type="ARBA" id="ARBA00016949"/>
    </source>
</evidence>
<dbReference type="Gene3D" id="3.40.30.10">
    <property type="entry name" value="Glutaredoxin"/>
    <property type="match status" value="1"/>
</dbReference>
<accession>A0A8B9NFE4</accession>
<keyword evidence="6" id="KW-1185">Reference proteome</keyword>
<reference evidence="5" key="1">
    <citation type="submission" date="2025-08" db="UniProtKB">
        <authorList>
            <consortium name="Ensembl"/>
        </authorList>
    </citation>
    <scope>IDENTIFICATION</scope>
</reference>
<name>A0A8B9NFE4_9AVES</name>
<evidence type="ECO:0000256" key="1">
    <source>
        <dbReference type="ARBA" id="ARBA00008987"/>
    </source>
</evidence>
<organism evidence="5 6">
    <name type="scientific">Accipiter nisus</name>
    <name type="common">Eurasian sparrowhawk</name>
    <dbReference type="NCBI Taxonomy" id="211598"/>
    <lineage>
        <taxon>Eukaryota</taxon>
        <taxon>Metazoa</taxon>
        <taxon>Chordata</taxon>
        <taxon>Craniata</taxon>
        <taxon>Vertebrata</taxon>
        <taxon>Euteleostomi</taxon>
        <taxon>Archelosauria</taxon>
        <taxon>Archosauria</taxon>
        <taxon>Dinosauria</taxon>
        <taxon>Saurischia</taxon>
        <taxon>Theropoda</taxon>
        <taxon>Coelurosauria</taxon>
        <taxon>Aves</taxon>
        <taxon>Neognathae</taxon>
        <taxon>Neoaves</taxon>
        <taxon>Telluraves</taxon>
        <taxon>Accipitrimorphae</taxon>
        <taxon>Accipitriformes</taxon>
        <taxon>Accipitridae</taxon>
        <taxon>Accipitrinae</taxon>
        <taxon>Accipiter</taxon>
    </lineage>
</organism>
<evidence type="ECO:0000313" key="5">
    <source>
        <dbReference type="Ensembl" id="ENSANIP00000022140.1"/>
    </source>
</evidence>
<dbReference type="PANTHER" id="PTHR12452">
    <property type="entry name" value="42-9-9 PROTEIN-RELATED"/>
    <property type="match status" value="1"/>
</dbReference>
<reference evidence="5" key="2">
    <citation type="submission" date="2025-09" db="UniProtKB">
        <authorList>
            <consortium name="Ensembl"/>
        </authorList>
    </citation>
    <scope>IDENTIFICATION</scope>
</reference>
<comment type="similarity">
    <text evidence="1">Belongs to the thioredoxin family.</text>
</comment>
<dbReference type="InterPro" id="IPR010357">
    <property type="entry name" value="TXNDC17_dom"/>
</dbReference>
<feature type="domain" description="Thioredoxin" evidence="4">
    <location>
        <begin position="197"/>
        <end position="267"/>
    </location>
</feature>
<dbReference type="PANTHER" id="PTHR12452:SF0">
    <property type="entry name" value="THIOREDOXIN DOMAIN-CONTAINING PROTEIN 17"/>
    <property type="match status" value="1"/>
</dbReference>
<dbReference type="Proteomes" id="UP000694541">
    <property type="component" value="Unplaced"/>
</dbReference>
<dbReference type="SUPFAM" id="SSF52833">
    <property type="entry name" value="Thioredoxin-like"/>
    <property type="match status" value="1"/>
</dbReference>
<feature type="compositionally biased region" description="Low complexity" evidence="3">
    <location>
        <begin position="145"/>
        <end position="155"/>
    </location>
</feature>
<evidence type="ECO:0000313" key="6">
    <source>
        <dbReference type="Proteomes" id="UP000694541"/>
    </source>
</evidence>
<proteinExistence type="inferred from homology"/>
<dbReference type="AlphaFoldDB" id="A0A8B9NFE4"/>
<dbReference type="InterPro" id="IPR036249">
    <property type="entry name" value="Thioredoxin-like_sf"/>
</dbReference>
<evidence type="ECO:0000259" key="4">
    <source>
        <dbReference type="Pfam" id="PF06110"/>
    </source>
</evidence>
<dbReference type="Ensembl" id="ENSANIT00000022875.1">
    <property type="protein sequence ID" value="ENSANIP00000022140.1"/>
    <property type="gene ID" value="ENSANIG00000015054.1"/>
</dbReference>
<dbReference type="GO" id="GO:0047134">
    <property type="term" value="F:protein-disulfide reductase [NAD(P)H] activity"/>
    <property type="evidence" value="ECO:0007669"/>
    <property type="project" value="InterPro"/>
</dbReference>
<dbReference type="GO" id="GO:0005829">
    <property type="term" value="C:cytosol"/>
    <property type="evidence" value="ECO:0007669"/>
    <property type="project" value="TreeGrafter"/>
</dbReference>
<dbReference type="Pfam" id="PF06110">
    <property type="entry name" value="TXD17-like_Trx"/>
    <property type="match status" value="1"/>
</dbReference>
<dbReference type="InterPro" id="IPR045108">
    <property type="entry name" value="TXNDC17-like"/>
</dbReference>
<feature type="compositionally biased region" description="Low complexity" evidence="3">
    <location>
        <begin position="80"/>
        <end position="102"/>
    </location>
</feature>
<evidence type="ECO:0000256" key="3">
    <source>
        <dbReference type="SAM" id="MobiDB-lite"/>
    </source>
</evidence>
<protein>
    <recommendedName>
        <fullName evidence="2">Thioredoxin domain-containing protein 17</fullName>
    </recommendedName>
</protein>
<feature type="region of interest" description="Disordered" evidence="3">
    <location>
        <begin position="46"/>
        <end position="193"/>
    </location>
</feature>
<sequence>NFLSRLNHRLYLRTPAQPQAPLFWPQATPSPNACLAVPADSFGHDAPLARGAPLRCHPPPAARKSDSGGRPTSPPPPQPCRRQPAAAAPAPRPAGGLLPASPSQQPARAGGRDRDRRAALPPSFLPSRQRAALAHAGTYRDAVQTRPLATAAAEAAGKRRGGRGGAELRRPTRAHGGARPFPPPPPPGAMGWEEKQVRGYPEFVQTAQRYHGRPIFALFCGDKDAEGRSWCPDCVTAEPVVRKELHNMPDESVFIYCLVGDRAYLRSWLKKNVLKQSLCVCCLLKTKSSSSQSFTKMLISSYVQCPFQAILKLFKKTFMVNYFRLVKISVIKF</sequence>